<feature type="active site" evidence="2">
    <location>
        <position position="134"/>
    </location>
</feature>
<dbReference type="NCBIfam" id="NF001159">
    <property type="entry name" value="PRK00150.1-3"/>
    <property type="match status" value="1"/>
</dbReference>
<accession>A0A517Z9L2</accession>
<organism evidence="3 4">
    <name type="scientific">Maioricimonas rarisocia</name>
    <dbReference type="NCBI Taxonomy" id="2528026"/>
    <lineage>
        <taxon>Bacteria</taxon>
        <taxon>Pseudomonadati</taxon>
        <taxon>Planctomycetota</taxon>
        <taxon>Planctomycetia</taxon>
        <taxon>Planctomycetales</taxon>
        <taxon>Planctomycetaceae</taxon>
        <taxon>Maioricimonas</taxon>
    </lineage>
</organism>
<keyword evidence="2" id="KW-0408">Iron</keyword>
<gene>
    <name evidence="2 3" type="primary">def</name>
    <name evidence="3" type="ORF">Mal4_35120</name>
</gene>
<comment type="catalytic activity">
    <reaction evidence="2">
        <text>N-terminal N-formyl-L-methionyl-[peptide] + H2O = N-terminal L-methionyl-[peptide] + formate</text>
        <dbReference type="Rhea" id="RHEA:24420"/>
        <dbReference type="Rhea" id="RHEA-COMP:10639"/>
        <dbReference type="Rhea" id="RHEA-COMP:10640"/>
        <dbReference type="ChEBI" id="CHEBI:15377"/>
        <dbReference type="ChEBI" id="CHEBI:15740"/>
        <dbReference type="ChEBI" id="CHEBI:49298"/>
        <dbReference type="ChEBI" id="CHEBI:64731"/>
        <dbReference type="EC" id="3.5.1.88"/>
    </reaction>
</comment>
<evidence type="ECO:0000313" key="4">
    <source>
        <dbReference type="Proteomes" id="UP000320496"/>
    </source>
</evidence>
<dbReference type="SUPFAM" id="SSF56420">
    <property type="entry name" value="Peptide deformylase"/>
    <property type="match status" value="1"/>
</dbReference>
<dbReference type="KEGG" id="mri:Mal4_35120"/>
<dbReference type="OrthoDB" id="9784988at2"/>
<evidence type="ECO:0000256" key="1">
    <source>
        <dbReference type="ARBA" id="ARBA00010759"/>
    </source>
</evidence>
<keyword evidence="2" id="KW-0648">Protein biosynthesis</keyword>
<name>A0A517Z9L2_9PLAN</name>
<comment type="function">
    <text evidence="2">Removes the formyl group from the N-terminal Met of newly synthesized proteins. Requires at least a dipeptide for an efficient rate of reaction. N-terminal L-methionine is a prerequisite for activity but the enzyme has broad specificity at other positions.</text>
</comment>
<keyword evidence="2 3" id="KW-0378">Hydrolase</keyword>
<feature type="binding site" evidence="2">
    <location>
        <position position="137"/>
    </location>
    <ligand>
        <name>Fe cation</name>
        <dbReference type="ChEBI" id="CHEBI:24875"/>
    </ligand>
</feature>
<dbReference type="NCBIfam" id="TIGR00079">
    <property type="entry name" value="pept_deformyl"/>
    <property type="match status" value="1"/>
</dbReference>
<dbReference type="CDD" id="cd00487">
    <property type="entry name" value="Pep_deformylase"/>
    <property type="match status" value="1"/>
</dbReference>
<dbReference type="Pfam" id="PF01327">
    <property type="entry name" value="Pep_deformylase"/>
    <property type="match status" value="1"/>
</dbReference>
<dbReference type="PRINTS" id="PR01576">
    <property type="entry name" value="PDEFORMYLASE"/>
</dbReference>
<dbReference type="GO" id="GO:0046872">
    <property type="term" value="F:metal ion binding"/>
    <property type="evidence" value="ECO:0007669"/>
    <property type="project" value="UniProtKB-KW"/>
</dbReference>
<evidence type="ECO:0000256" key="2">
    <source>
        <dbReference type="HAMAP-Rule" id="MF_00163"/>
    </source>
</evidence>
<evidence type="ECO:0000313" key="3">
    <source>
        <dbReference type="EMBL" id="QDU39176.1"/>
    </source>
</evidence>
<dbReference type="RefSeq" id="WP_145370384.1">
    <property type="nucleotide sequence ID" value="NZ_CP036275.1"/>
</dbReference>
<dbReference type="InterPro" id="IPR023635">
    <property type="entry name" value="Peptide_deformylase"/>
</dbReference>
<comment type="cofactor">
    <cofactor evidence="2">
        <name>Fe(2+)</name>
        <dbReference type="ChEBI" id="CHEBI:29033"/>
    </cofactor>
    <text evidence="2">Binds 1 Fe(2+) ion.</text>
</comment>
<sequence>MQIVYHPHPALTWKSSDVTRIDPQLRAVVREMFGLMYEAKGIGLAANQVGLPFRFFIVNLTGDPEETDEELVFINPVIRKRKGAEFGEEGCLSVPGIYAEVQRAEEVVIEAFDLEGQPIQATLDDLAARVVQHETDHLDGVMFTERLSESLRREVDGKLAEFEHRFRQAQEAGEIASDEEIRRQLDEMSRTGQFEPASK</sequence>
<dbReference type="EMBL" id="CP036275">
    <property type="protein sequence ID" value="QDU39176.1"/>
    <property type="molecule type" value="Genomic_DNA"/>
</dbReference>
<dbReference type="InterPro" id="IPR036821">
    <property type="entry name" value="Peptide_deformylase_sf"/>
</dbReference>
<feature type="binding site" evidence="2">
    <location>
        <position position="91"/>
    </location>
    <ligand>
        <name>Fe cation</name>
        <dbReference type="ChEBI" id="CHEBI:24875"/>
    </ligand>
</feature>
<dbReference type="HAMAP" id="MF_00163">
    <property type="entry name" value="Pep_deformylase"/>
    <property type="match status" value="1"/>
</dbReference>
<feature type="binding site" evidence="2">
    <location>
        <position position="133"/>
    </location>
    <ligand>
        <name>Fe cation</name>
        <dbReference type="ChEBI" id="CHEBI:24875"/>
    </ligand>
</feature>
<dbReference type="GO" id="GO:0006412">
    <property type="term" value="P:translation"/>
    <property type="evidence" value="ECO:0007669"/>
    <property type="project" value="UniProtKB-UniRule"/>
</dbReference>
<reference evidence="3 4" key="1">
    <citation type="submission" date="2019-02" db="EMBL/GenBank/DDBJ databases">
        <title>Deep-cultivation of Planctomycetes and their phenomic and genomic characterization uncovers novel biology.</title>
        <authorList>
            <person name="Wiegand S."/>
            <person name="Jogler M."/>
            <person name="Boedeker C."/>
            <person name="Pinto D."/>
            <person name="Vollmers J."/>
            <person name="Rivas-Marin E."/>
            <person name="Kohn T."/>
            <person name="Peeters S.H."/>
            <person name="Heuer A."/>
            <person name="Rast P."/>
            <person name="Oberbeckmann S."/>
            <person name="Bunk B."/>
            <person name="Jeske O."/>
            <person name="Meyerdierks A."/>
            <person name="Storesund J.E."/>
            <person name="Kallscheuer N."/>
            <person name="Luecker S."/>
            <person name="Lage O.M."/>
            <person name="Pohl T."/>
            <person name="Merkel B.J."/>
            <person name="Hornburger P."/>
            <person name="Mueller R.-W."/>
            <person name="Bruemmer F."/>
            <person name="Labrenz M."/>
            <person name="Spormann A.M."/>
            <person name="Op den Camp H."/>
            <person name="Overmann J."/>
            <person name="Amann R."/>
            <person name="Jetten M.S.M."/>
            <person name="Mascher T."/>
            <person name="Medema M.H."/>
            <person name="Devos D.P."/>
            <person name="Kaster A.-K."/>
            <person name="Ovreas L."/>
            <person name="Rohde M."/>
            <person name="Galperin M.Y."/>
            <person name="Jogler C."/>
        </authorList>
    </citation>
    <scope>NUCLEOTIDE SEQUENCE [LARGE SCALE GENOMIC DNA]</scope>
    <source>
        <strain evidence="3 4">Mal4</strain>
    </source>
</reference>
<dbReference type="EC" id="3.5.1.88" evidence="2"/>
<keyword evidence="2" id="KW-0479">Metal-binding</keyword>
<dbReference type="PANTHER" id="PTHR10458:SF22">
    <property type="entry name" value="PEPTIDE DEFORMYLASE"/>
    <property type="match status" value="1"/>
</dbReference>
<proteinExistence type="inferred from homology"/>
<dbReference type="Gene3D" id="3.90.45.10">
    <property type="entry name" value="Peptide deformylase"/>
    <property type="match status" value="1"/>
</dbReference>
<dbReference type="AlphaFoldDB" id="A0A517Z9L2"/>
<dbReference type="Proteomes" id="UP000320496">
    <property type="component" value="Chromosome"/>
</dbReference>
<comment type="similarity">
    <text evidence="1 2">Belongs to the polypeptide deformylase family.</text>
</comment>
<dbReference type="GO" id="GO:0042586">
    <property type="term" value="F:peptide deformylase activity"/>
    <property type="evidence" value="ECO:0007669"/>
    <property type="project" value="UniProtKB-UniRule"/>
</dbReference>
<protein>
    <recommendedName>
        <fullName evidence="2">Peptide deformylase</fullName>
        <shortName evidence="2">PDF</shortName>
        <ecNumber evidence="2">3.5.1.88</ecNumber>
    </recommendedName>
    <alternativeName>
        <fullName evidence="2">Polypeptide deformylase</fullName>
    </alternativeName>
</protein>
<dbReference type="PANTHER" id="PTHR10458">
    <property type="entry name" value="PEPTIDE DEFORMYLASE"/>
    <property type="match status" value="1"/>
</dbReference>
<dbReference type="PIRSF" id="PIRSF004749">
    <property type="entry name" value="Pep_def"/>
    <property type="match status" value="1"/>
</dbReference>
<keyword evidence="4" id="KW-1185">Reference proteome</keyword>